<dbReference type="InterPro" id="IPR004089">
    <property type="entry name" value="MCPsignal_dom"/>
</dbReference>
<dbReference type="SUPFAM" id="SSF58104">
    <property type="entry name" value="Methyl-accepting chemotaxis protein (MCP) signaling domain"/>
    <property type="match status" value="1"/>
</dbReference>
<evidence type="ECO:0000313" key="3">
    <source>
        <dbReference type="Proteomes" id="UP001302652"/>
    </source>
</evidence>
<dbReference type="Pfam" id="PF00015">
    <property type="entry name" value="MCPsignal"/>
    <property type="match status" value="1"/>
</dbReference>
<dbReference type="Gene3D" id="1.10.287.950">
    <property type="entry name" value="Methyl-accepting chemotaxis protein"/>
    <property type="match status" value="1"/>
</dbReference>
<feature type="domain" description="Methyl-accepting transducer" evidence="1">
    <location>
        <begin position="2"/>
        <end position="26"/>
    </location>
</feature>
<dbReference type="Proteomes" id="UP001302652">
    <property type="component" value="Chromosome 3"/>
</dbReference>
<accession>A0ABZ0EAL0</accession>
<name>A0ABZ0EAL0_9BURK</name>
<reference evidence="2 3" key="1">
    <citation type="submission" date="2023-10" db="EMBL/GenBank/DDBJ databases">
        <title>Surface-active antibiotics is a multifunctional adaptation for post-fire microbes.</title>
        <authorList>
            <person name="Liu M.D."/>
            <person name="Du Y."/>
            <person name="Koupaei S.K."/>
            <person name="Kim N.R."/>
            <person name="Zhang W."/>
            <person name="Traxler M.F."/>
        </authorList>
    </citation>
    <scope>NUCLEOTIDE SEQUENCE [LARGE SCALE GENOMIC DNA]</scope>
    <source>
        <strain evidence="2 3">F3</strain>
    </source>
</reference>
<dbReference type="EMBL" id="CP136511">
    <property type="protein sequence ID" value="WOD14247.1"/>
    <property type="molecule type" value="Genomic_DNA"/>
</dbReference>
<organism evidence="2 3">
    <name type="scientific">Paraburkholderia kirstenboschensis</name>
    <dbReference type="NCBI Taxonomy" id="1245436"/>
    <lineage>
        <taxon>Bacteria</taxon>
        <taxon>Pseudomonadati</taxon>
        <taxon>Pseudomonadota</taxon>
        <taxon>Betaproteobacteria</taxon>
        <taxon>Burkholderiales</taxon>
        <taxon>Burkholderiaceae</taxon>
        <taxon>Paraburkholderia</taxon>
    </lineage>
</organism>
<gene>
    <name evidence="2" type="ORF">RW095_01695</name>
</gene>
<keyword evidence="3" id="KW-1185">Reference proteome</keyword>
<proteinExistence type="predicted"/>
<evidence type="ECO:0000259" key="1">
    <source>
        <dbReference type="Pfam" id="PF00015"/>
    </source>
</evidence>
<protein>
    <submittedName>
        <fullName evidence="2">Methyl-accepting chemotaxis protein</fullName>
    </submittedName>
</protein>
<sequence length="78" mass="8776">MIEEIAFQTNILALSAVVEAASAGEHRERGNESDLKKPVKHRLAWRSSWFSDNLAPRKIIEEIKILGVLADEHTGFFS</sequence>
<evidence type="ECO:0000313" key="2">
    <source>
        <dbReference type="EMBL" id="WOD14247.1"/>
    </source>
</evidence>